<proteinExistence type="inferred from homology"/>
<organism evidence="6">
    <name type="scientific">Pricia antarctica</name>
    <dbReference type="NCBI Taxonomy" id="641691"/>
    <lineage>
        <taxon>Bacteria</taxon>
        <taxon>Pseudomonadati</taxon>
        <taxon>Bacteroidota</taxon>
        <taxon>Flavobacteriia</taxon>
        <taxon>Flavobacteriales</taxon>
        <taxon>Flavobacteriaceae</taxon>
        <taxon>Pricia</taxon>
    </lineage>
</organism>
<comment type="caution">
    <text evidence="6">The sequence shown here is derived from an EMBL/GenBank/DDBJ whole genome shotgun (WGS) entry which is preliminary data.</text>
</comment>
<keyword evidence="2" id="KW-0805">Transcription regulation</keyword>
<feature type="domain" description="RNA polymerase sigma-70 region 4" evidence="5">
    <location>
        <begin position="133"/>
        <end position="182"/>
    </location>
</feature>
<dbReference type="InterPro" id="IPR013325">
    <property type="entry name" value="RNA_pol_sigma_r2"/>
</dbReference>
<protein>
    <submittedName>
        <fullName evidence="6">Sigma-70 family RNA polymerase sigma factor</fullName>
    </submittedName>
</protein>
<dbReference type="PANTHER" id="PTHR43133">
    <property type="entry name" value="RNA POLYMERASE ECF-TYPE SIGMA FACTO"/>
    <property type="match status" value="1"/>
</dbReference>
<dbReference type="PANTHER" id="PTHR43133:SF46">
    <property type="entry name" value="RNA POLYMERASE SIGMA-70 FACTOR ECF SUBFAMILY"/>
    <property type="match status" value="1"/>
</dbReference>
<dbReference type="NCBIfam" id="TIGR02937">
    <property type="entry name" value="sigma70-ECF"/>
    <property type="match status" value="1"/>
</dbReference>
<dbReference type="InterPro" id="IPR039425">
    <property type="entry name" value="RNA_pol_sigma-70-like"/>
</dbReference>
<dbReference type="Gene3D" id="1.10.10.10">
    <property type="entry name" value="Winged helix-like DNA-binding domain superfamily/Winged helix DNA-binding domain"/>
    <property type="match status" value="1"/>
</dbReference>
<dbReference type="InterPro" id="IPR007630">
    <property type="entry name" value="RNA_pol_sigma70_r4"/>
</dbReference>
<dbReference type="EMBL" id="DRGL01000044">
    <property type="protein sequence ID" value="HEA21724.1"/>
    <property type="molecule type" value="Genomic_DNA"/>
</dbReference>
<reference evidence="6" key="1">
    <citation type="journal article" date="2020" name="mSystems">
        <title>Genome- and Community-Level Interaction Insights into Carbon Utilization and Element Cycling Functions of Hydrothermarchaeota in Hydrothermal Sediment.</title>
        <authorList>
            <person name="Zhou Z."/>
            <person name="Liu Y."/>
            <person name="Xu W."/>
            <person name="Pan J."/>
            <person name="Luo Z.H."/>
            <person name="Li M."/>
        </authorList>
    </citation>
    <scope>NUCLEOTIDE SEQUENCE [LARGE SCALE GENOMIC DNA]</scope>
    <source>
        <strain evidence="6">HyVt-345</strain>
    </source>
</reference>
<keyword evidence="3" id="KW-0731">Sigma factor</keyword>
<dbReference type="InterPro" id="IPR013324">
    <property type="entry name" value="RNA_pol_sigma_r3/r4-like"/>
</dbReference>
<dbReference type="InterPro" id="IPR014284">
    <property type="entry name" value="RNA_pol_sigma-70_dom"/>
</dbReference>
<dbReference type="GO" id="GO:0016987">
    <property type="term" value="F:sigma factor activity"/>
    <property type="evidence" value="ECO:0007669"/>
    <property type="project" value="UniProtKB-KW"/>
</dbReference>
<evidence type="ECO:0000259" key="5">
    <source>
        <dbReference type="Pfam" id="PF04545"/>
    </source>
</evidence>
<accession>A0A831VVU2</accession>
<dbReference type="SUPFAM" id="SSF88659">
    <property type="entry name" value="Sigma3 and sigma4 domains of RNA polymerase sigma factors"/>
    <property type="match status" value="1"/>
</dbReference>
<name>A0A831VVU2_9FLAO</name>
<evidence type="ECO:0000313" key="6">
    <source>
        <dbReference type="EMBL" id="HEA21724.1"/>
    </source>
</evidence>
<dbReference type="Pfam" id="PF04545">
    <property type="entry name" value="Sigma70_r4"/>
    <property type="match status" value="1"/>
</dbReference>
<dbReference type="CDD" id="cd06171">
    <property type="entry name" value="Sigma70_r4"/>
    <property type="match status" value="1"/>
</dbReference>
<dbReference type="GO" id="GO:0006352">
    <property type="term" value="P:DNA-templated transcription initiation"/>
    <property type="evidence" value="ECO:0007669"/>
    <property type="project" value="InterPro"/>
</dbReference>
<dbReference type="InterPro" id="IPR036388">
    <property type="entry name" value="WH-like_DNA-bd_sf"/>
</dbReference>
<sequence>MGMNRENESRLWAKLKSGDIDALNKLYIIHADPLYDYGIKLTRDPESVKDCIHDLFLDLYKYRKKLSKEVNVKYYLLKSLKRKISERSSSKIILLPPDQDFSATIYKDEDGCIEEKIIEREYENELNLSVSNALNGLTRSQLRAISMRFYENRTYEEIAVNMNVSIETARTTIYRAIKTLRHKVSY</sequence>
<gene>
    <name evidence="6" type="ORF">ENH87_12495</name>
</gene>
<dbReference type="AlphaFoldDB" id="A0A831VVU2"/>
<dbReference type="SUPFAM" id="SSF88946">
    <property type="entry name" value="Sigma2 domain of RNA polymerase sigma factors"/>
    <property type="match status" value="1"/>
</dbReference>
<evidence type="ECO:0000256" key="3">
    <source>
        <dbReference type="ARBA" id="ARBA00023082"/>
    </source>
</evidence>
<evidence type="ECO:0000256" key="1">
    <source>
        <dbReference type="ARBA" id="ARBA00010641"/>
    </source>
</evidence>
<dbReference type="Proteomes" id="UP000886191">
    <property type="component" value="Unassembled WGS sequence"/>
</dbReference>
<evidence type="ECO:0000256" key="2">
    <source>
        <dbReference type="ARBA" id="ARBA00023015"/>
    </source>
</evidence>
<comment type="similarity">
    <text evidence="1">Belongs to the sigma-70 factor family. ECF subfamily.</text>
</comment>
<dbReference type="Gene3D" id="1.10.1740.10">
    <property type="match status" value="1"/>
</dbReference>
<evidence type="ECO:0000256" key="4">
    <source>
        <dbReference type="ARBA" id="ARBA00023163"/>
    </source>
</evidence>
<keyword evidence="4" id="KW-0804">Transcription</keyword>